<dbReference type="PANTHER" id="PTHR37984">
    <property type="entry name" value="PROTEIN CBG26694"/>
    <property type="match status" value="1"/>
</dbReference>
<evidence type="ECO:0000256" key="2">
    <source>
        <dbReference type="ARBA" id="ARBA00012180"/>
    </source>
</evidence>
<dbReference type="InterPro" id="IPR050951">
    <property type="entry name" value="Retrovirus_Pol_polyprotein"/>
</dbReference>
<dbReference type="PANTHER" id="PTHR37984:SF5">
    <property type="entry name" value="PROTEIN NYNRIN-LIKE"/>
    <property type="match status" value="1"/>
</dbReference>
<dbReference type="InterPro" id="IPR041577">
    <property type="entry name" value="RT_RNaseH_2"/>
</dbReference>
<dbReference type="Proteomes" id="UP001558613">
    <property type="component" value="Unassembled WGS sequence"/>
</dbReference>
<protein>
    <recommendedName>
        <fullName evidence="2">ribonuclease H</fullName>
        <ecNumber evidence="2">3.1.26.4</ecNumber>
    </recommendedName>
</protein>
<name>A0ABR3NUI4_9TELE</name>
<dbReference type="InterPro" id="IPR043502">
    <property type="entry name" value="DNA/RNA_pol_sf"/>
</dbReference>
<reference evidence="5 6" key="1">
    <citation type="submission" date="2023-09" db="EMBL/GenBank/DDBJ databases">
        <authorList>
            <person name="Wang M."/>
        </authorList>
    </citation>
    <scope>NUCLEOTIDE SEQUENCE [LARGE SCALE GENOMIC DNA]</scope>
    <source>
        <strain evidence="5">GT-2023</strain>
        <tissue evidence="5">Liver</tissue>
    </source>
</reference>
<dbReference type="EC" id="3.1.26.4" evidence="2"/>
<evidence type="ECO:0000256" key="1">
    <source>
        <dbReference type="ARBA" id="ARBA00010879"/>
    </source>
</evidence>
<dbReference type="InterPro" id="IPR043128">
    <property type="entry name" value="Rev_trsase/Diguanyl_cyclase"/>
</dbReference>
<feature type="domain" description="Reverse transcriptase" evidence="4">
    <location>
        <begin position="636"/>
        <end position="815"/>
    </location>
</feature>
<dbReference type="CDD" id="cd01647">
    <property type="entry name" value="RT_LTR"/>
    <property type="match status" value="1"/>
</dbReference>
<evidence type="ECO:0000313" key="5">
    <source>
        <dbReference type="EMBL" id="KAL1280695.1"/>
    </source>
</evidence>
<sequence length="962" mass="108446">MAELDELKRQFEEMQRRFGEQTGMLEQARAEQREALSLAKTVIEQQAAAQRAPSTVYIPRDRKLPEFSGCRTKPGELSVEEWISSMKSAFKVMKIPEEDRIEFVKQYLKDEARMTVKFMLNGKERSVDEIFDALDKTYGDKLPGSRLKEFYDRKQMPRETIRSYAYVLQEKLSIIQSREPSRVPDVDSVLKEQLVLGLKDDSLRREMKRRVKAERDLTFIQLMQEAITWSEEEEVQVSSNLKTSTRSHGVVHATTVTESSSAPLTLESLHEAIQQIAARQEELFQMVNNKEKVKPFAKESKTKSAPLKDSEGRYICYTCGKPGHTSRLTAANGLDIPIIGCLEADVECMGKTLHSKCVFVIKESESSATELKGLPGIIGMNVLSELKDLFMTTEDMKKMDRYSYGFKEAKVQRVLANLKMQTEALSCGEKIGFVKVAGKQAITIPPFSECVLEGCCRIPPKVSCQVLVEASSNVSLPKSVLIANVLAKTADGKVPVRVLNSSERPVKLPPRCRIAVLSKPQEVVPKELVEFEEKEDALYVKAVQQCQVKVEASTTEQLPVPVHINLENLTETQRRKLQDLLVKHSDVFSKSDTDFGYTTAVTHSVPTGDAPPIKQRHRRIPPQVFQEVKKHVQDLVSQGILRESCSPWASPAVIVIKKDGSVRFCCDYRRLNKVTCKDAYPLPCVEESLDALGNAQLFSTLDLTSGYFQVAMSEEDRAKKAVTTPFGLFEWTRMPFGLCNAPATFQRLMGVVLGDLTFDILLIYLDDVIIFSRNFESHFQRLEIVFNRLRQHGLKLKPTKCFLLKPEVKFLGHLISSEGIKVDGEKTQALESWPAPTNVKKLRQVLGFMSYYRRFVPGFAQLARPLHALVGKGKGKTVEPLNWTTECQTAFDQLKQCLMSPPVLAYPDFSQSFVLTTDGSLHGLGAVLSQRQGGAERVIAYASRGLREKHLQRNRPLFLIVF</sequence>
<dbReference type="PROSITE" id="PS50878">
    <property type="entry name" value="RT_POL"/>
    <property type="match status" value="1"/>
</dbReference>
<dbReference type="Pfam" id="PF00078">
    <property type="entry name" value="RVT_1"/>
    <property type="match status" value="1"/>
</dbReference>
<proteinExistence type="inferred from homology"/>
<dbReference type="Gene3D" id="3.10.20.370">
    <property type="match status" value="1"/>
</dbReference>
<dbReference type="Gene3D" id="3.30.70.270">
    <property type="match status" value="2"/>
</dbReference>
<gene>
    <name evidence="5" type="ORF">QQF64_015295</name>
</gene>
<dbReference type="Pfam" id="PF17919">
    <property type="entry name" value="RT_RNaseH_2"/>
    <property type="match status" value="1"/>
</dbReference>
<keyword evidence="6" id="KW-1185">Reference proteome</keyword>
<dbReference type="EMBL" id="JAYMGO010000002">
    <property type="protein sequence ID" value="KAL1280695.1"/>
    <property type="molecule type" value="Genomic_DNA"/>
</dbReference>
<dbReference type="Pfam" id="PF14893">
    <property type="entry name" value="PNMA"/>
    <property type="match status" value="1"/>
</dbReference>
<organism evidence="5 6">
    <name type="scientific">Cirrhinus molitorella</name>
    <name type="common">mud carp</name>
    <dbReference type="NCBI Taxonomy" id="172907"/>
    <lineage>
        <taxon>Eukaryota</taxon>
        <taxon>Metazoa</taxon>
        <taxon>Chordata</taxon>
        <taxon>Craniata</taxon>
        <taxon>Vertebrata</taxon>
        <taxon>Euteleostomi</taxon>
        <taxon>Actinopterygii</taxon>
        <taxon>Neopterygii</taxon>
        <taxon>Teleostei</taxon>
        <taxon>Ostariophysi</taxon>
        <taxon>Cypriniformes</taxon>
        <taxon>Cyprinidae</taxon>
        <taxon>Labeoninae</taxon>
        <taxon>Labeonini</taxon>
        <taxon>Cirrhinus</taxon>
    </lineage>
</organism>
<evidence type="ECO:0000259" key="4">
    <source>
        <dbReference type="PROSITE" id="PS50878"/>
    </source>
</evidence>
<dbReference type="InterPro" id="IPR000477">
    <property type="entry name" value="RT_dom"/>
</dbReference>
<dbReference type="InterPro" id="IPR048270">
    <property type="entry name" value="PNMA_C"/>
</dbReference>
<evidence type="ECO:0000313" key="6">
    <source>
        <dbReference type="Proteomes" id="UP001558613"/>
    </source>
</evidence>
<dbReference type="Gene3D" id="3.10.10.10">
    <property type="entry name" value="HIV Type 1 Reverse Transcriptase, subunit A, domain 1"/>
    <property type="match status" value="1"/>
</dbReference>
<dbReference type="SUPFAM" id="SSF56672">
    <property type="entry name" value="DNA/RNA polymerases"/>
    <property type="match status" value="1"/>
</dbReference>
<evidence type="ECO:0000256" key="3">
    <source>
        <dbReference type="ARBA" id="ARBA00023268"/>
    </source>
</evidence>
<comment type="similarity">
    <text evidence="1">Belongs to the beta type-B retroviral polymerase family. HERV class-II K(HML-2) pol subfamily.</text>
</comment>
<comment type="caution">
    <text evidence="5">The sequence shown here is derived from an EMBL/GenBank/DDBJ whole genome shotgun (WGS) entry which is preliminary data.</text>
</comment>
<keyword evidence="3" id="KW-0511">Multifunctional enzyme</keyword>
<accession>A0ABR3NUI4</accession>